<proteinExistence type="predicted"/>
<sequence length="256" mass="28615">MVFGWLLGSAFSRRKARLPAGEAVYAVGDIHGRFDLLQDILQRISSDARQYPRDSARTLIFLGDYIDRGPESRSVVEALLDDPLPGFATVRLLGNHEEAFLAFLDGRSDGRDWLAFGGLETLMSYGVPLRGAPQNSDVMASLRLSLISCVPGRHTNLLRSCKLYHRTGDYIFVHAGVRPGVPLEQQNATDMLWIRDTFLNSRNPLPEYTVVHGHTICDRPQDRRGRINIDTGAFASGRLTCLVLRESDRRFISTAD</sequence>
<organism evidence="2 3">
    <name type="scientific">Enhydrobacter aerosaccus</name>
    <dbReference type="NCBI Taxonomy" id="225324"/>
    <lineage>
        <taxon>Bacteria</taxon>
        <taxon>Pseudomonadati</taxon>
        <taxon>Pseudomonadota</taxon>
        <taxon>Alphaproteobacteria</taxon>
        <taxon>Hyphomicrobiales</taxon>
        <taxon>Enhydrobacter</taxon>
    </lineage>
</organism>
<evidence type="ECO:0000313" key="3">
    <source>
        <dbReference type="Proteomes" id="UP000190092"/>
    </source>
</evidence>
<keyword evidence="3" id="KW-1185">Reference proteome</keyword>
<dbReference type="PANTHER" id="PTHR42850:SF4">
    <property type="entry name" value="ZINC-DEPENDENT ENDOPOLYPHOSPHATASE"/>
    <property type="match status" value="1"/>
</dbReference>
<dbReference type="SUPFAM" id="SSF56300">
    <property type="entry name" value="Metallo-dependent phosphatases"/>
    <property type="match status" value="1"/>
</dbReference>
<dbReference type="InterPro" id="IPR050126">
    <property type="entry name" value="Ap4A_hydrolase"/>
</dbReference>
<dbReference type="InterPro" id="IPR004843">
    <property type="entry name" value="Calcineurin-like_PHP"/>
</dbReference>
<accession>A0A1T4TA37</accession>
<feature type="domain" description="Calcineurin-like phosphoesterase" evidence="1">
    <location>
        <begin position="24"/>
        <end position="214"/>
    </location>
</feature>
<evidence type="ECO:0000313" key="2">
    <source>
        <dbReference type="EMBL" id="SKA37256.1"/>
    </source>
</evidence>
<evidence type="ECO:0000259" key="1">
    <source>
        <dbReference type="Pfam" id="PF00149"/>
    </source>
</evidence>
<dbReference type="CDD" id="cd00144">
    <property type="entry name" value="MPP_PPP_family"/>
    <property type="match status" value="1"/>
</dbReference>
<dbReference type="RefSeq" id="WP_139374156.1">
    <property type="nucleotide sequence ID" value="NZ_FUWJ01000014.1"/>
</dbReference>
<dbReference type="InterPro" id="IPR029052">
    <property type="entry name" value="Metallo-depent_PP-like"/>
</dbReference>
<dbReference type="Pfam" id="PF00149">
    <property type="entry name" value="Metallophos"/>
    <property type="match status" value="1"/>
</dbReference>
<dbReference type="GO" id="GO:0016791">
    <property type="term" value="F:phosphatase activity"/>
    <property type="evidence" value="ECO:0007669"/>
    <property type="project" value="TreeGrafter"/>
</dbReference>
<protein>
    <submittedName>
        <fullName evidence="2">Serine/threonine protein phosphatase 1</fullName>
    </submittedName>
</protein>
<reference evidence="3" key="1">
    <citation type="submission" date="2017-02" db="EMBL/GenBank/DDBJ databases">
        <authorList>
            <person name="Varghese N."/>
            <person name="Submissions S."/>
        </authorList>
    </citation>
    <scope>NUCLEOTIDE SEQUENCE [LARGE SCALE GENOMIC DNA]</scope>
    <source>
        <strain evidence="3">ATCC 27094</strain>
    </source>
</reference>
<dbReference type="Gene3D" id="3.60.21.10">
    <property type="match status" value="1"/>
</dbReference>
<gene>
    <name evidence="2" type="ORF">SAMN02745126_05920</name>
</gene>
<dbReference type="OrthoDB" id="9807890at2"/>
<dbReference type="EMBL" id="FUWJ01000014">
    <property type="protein sequence ID" value="SKA37256.1"/>
    <property type="molecule type" value="Genomic_DNA"/>
</dbReference>
<dbReference type="Proteomes" id="UP000190092">
    <property type="component" value="Unassembled WGS sequence"/>
</dbReference>
<dbReference type="GO" id="GO:0005737">
    <property type="term" value="C:cytoplasm"/>
    <property type="evidence" value="ECO:0007669"/>
    <property type="project" value="TreeGrafter"/>
</dbReference>
<dbReference type="GO" id="GO:0008803">
    <property type="term" value="F:bis(5'-nucleosyl)-tetraphosphatase (symmetrical) activity"/>
    <property type="evidence" value="ECO:0007669"/>
    <property type="project" value="TreeGrafter"/>
</dbReference>
<dbReference type="PANTHER" id="PTHR42850">
    <property type="entry name" value="METALLOPHOSPHOESTERASE"/>
    <property type="match status" value="1"/>
</dbReference>
<name>A0A1T4TA37_9HYPH</name>
<dbReference type="AlphaFoldDB" id="A0A1T4TA37"/>
<dbReference type="GO" id="GO:0110154">
    <property type="term" value="P:RNA decapping"/>
    <property type="evidence" value="ECO:0007669"/>
    <property type="project" value="TreeGrafter"/>
</dbReference>
<dbReference type="STRING" id="225324.SAMN02745126_05920"/>